<dbReference type="EMBL" id="CP014750">
    <property type="protein sequence ID" value="AMQ18498.1"/>
    <property type="molecule type" value="Genomic_DNA"/>
</dbReference>
<organism evidence="1 2">
    <name type="scientific">Thermococcus peptonophilus</name>
    <dbReference type="NCBI Taxonomy" id="53952"/>
    <lineage>
        <taxon>Archaea</taxon>
        <taxon>Methanobacteriati</taxon>
        <taxon>Methanobacteriota</taxon>
        <taxon>Thermococci</taxon>
        <taxon>Thermococcales</taxon>
        <taxon>Thermococcaceae</taxon>
        <taxon>Thermococcus</taxon>
    </lineage>
</organism>
<accession>A0A142CUP6</accession>
<dbReference type="AlphaFoldDB" id="A0A142CUP6"/>
<dbReference type="OrthoDB" id="100707at2157"/>
<reference evidence="2" key="1">
    <citation type="submission" date="2016-03" db="EMBL/GenBank/DDBJ databases">
        <authorList>
            <person name="Oger P.M."/>
        </authorList>
    </citation>
    <scope>NUCLEOTIDE SEQUENCE [LARGE SCALE GENOMIC DNA]</scope>
    <source>
        <strain evidence="2">OG-1</strain>
    </source>
</reference>
<evidence type="ECO:0000313" key="2">
    <source>
        <dbReference type="Proteomes" id="UP000073604"/>
    </source>
</evidence>
<dbReference type="InterPro" id="IPR011989">
    <property type="entry name" value="ARM-like"/>
</dbReference>
<protein>
    <recommendedName>
        <fullName evidence="3">Condensin complex subunit 1 C-terminal domain-containing protein</fullName>
    </recommendedName>
</protein>
<dbReference type="RefSeq" id="WP_062388532.1">
    <property type="nucleotide sequence ID" value="NZ_CP014750.1"/>
</dbReference>
<evidence type="ECO:0008006" key="3">
    <source>
        <dbReference type="Google" id="ProtNLM"/>
    </source>
</evidence>
<dbReference type="GeneID" id="27139801"/>
<proteinExistence type="predicted"/>
<name>A0A142CUP6_9EURY</name>
<evidence type="ECO:0000313" key="1">
    <source>
        <dbReference type="EMBL" id="AMQ18498.1"/>
    </source>
</evidence>
<gene>
    <name evidence="1" type="ORF">A0127_04605</name>
</gene>
<dbReference type="Proteomes" id="UP000073604">
    <property type="component" value="Chromosome"/>
</dbReference>
<dbReference type="SUPFAM" id="SSF48371">
    <property type="entry name" value="ARM repeat"/>
    <property type="match status" value="1"/>
</dbReference>
<dbReference type="InterPro" id="IPR016024">
    <property type="entry name" value="ARM-type_fold"/>
</dbReference>
<dbReference type="Gene3D" id="1.25.10.10">
    <property type="entry name" value="Leucine-rich Repeat Variant"/>
    <property type="match status" value="1"/>
</dbReference>
<dbReference type="KEGG" id="tpep:A0127_04605"/>
<sequence>MAYDEILKTLESWDAKSLISLAQEDEEILITLIRMLDEERFQLRVLALLEELLPLRTNREIYKELFPRLLLLLTRNRKTAVKAARVMKVLLLQEPPTKGDLRTLLKVMLDTPVEQNDPRWLELVDAADKLPPMDYRNVENLVLELIRSDNPGLKLVGLKFAKSIPGIRAEEVIREVLGLLLNSNNPVIVDKALDLVFEILTSPIPLRMEDVIRYLYSPLKALTESAPDAIITSKAREVFSALVKSAQRYYAIRPTEARESAKRLRREGLEYEAVFIEEIAGQPHSPVPYGKETLKMLTEDRSDLPDFLKG</sequence>
<dbReference type="STRING" id="53952.A0127_04605"/>
<keyword evidence="2" id="KW-1185">Reference proteome</keyword>